<proteinExistence type="predicted"/>
<gene>
    <name evidence="1" type="ORF">I6U48_27220</name>
</gene>
<accession>A0A949TWE0</accession>
<comment type="caution">
    <text evidence="1">The sequence shown here is derived from an EMBL/GenBank/DDBJ whole genome shotgun (WGS) entry which is preliminary data.</text>
</comment>
<name>A0A949TWE0_9CLOT</name>
<keyword evidence="1" id="KW-0167">Capsid protein</keyword>
<dbReference type="EMBL" id="JAEEGC010000188">
    <property type="protein sequence ID" value="MBV7276567.1"/>
    <property type="molecule type" value="Genomic_DNA"/>
</dbReference>
<dbReference type="Proteomes" id="UP000694308">
    <property type="component" value="Unassembled WGS sequence"/>
</dbReference>
<dbReference type="AlphaFoldDB" id="A0A949TWE0"/>
<evidence type="ECO:0000313" key="2">
    <source>
        <dbReference type="Proteomes" id="UP000694308"/>
    </source>
</evidence>
<evidence type="ECO:0000313" key="1">
    <source>
        <dbReference type="EMBL" id="MBV7276567.1"/>
    </source>
</evidence>
<reference evidence="1" key="1">
    <citation type="submission" date="2020-12" db="EMBL/GenBank/DDBJ databases">
        <title>Clostridium thailandense sp. nov., a novel acetogenic bacterium isolated from peat land soil in Thailand.</title>
        <authorList>
            <person name="Chaikitkaew S."/>
            <person name="Birkeland N.K."/>
        </authorList>
    </citation>
    <scope>NUCLEOTIDE SEQUENCE</scope>
    <source>
        <strain evidence="1">PL3</strain>
    </source>
</reference>
<dbReference type="InterPro" id="IPR014255">
    <property type="entry name" value="Spore_coat_CotS"/>
</dbReference>
<organism evidence="1 2">
    <name type="scientific">Clostridium thailandense</name>
    <dbReference type="NCBI Taxonomy" id="2794346"/>
    <lineage>
        <taxon>Bacteria</taxon>
        <taxon>Bacillati</taxon>
        <taxon>Bacillota</taxon>
        <taxon>Clostridia</taxon>
        <taxon>Eubacteriales</taxon>
        <taxon>Clostridiaceae</taxon>
        <taxon>Clostridium</taxon>
    </lineage>
</organism>
<dbReference type="NCBIfam" id="TIGR02906">
    <property type="entry name" value="spore_CotS"/>
    <property type="match status" value="1"/>
</dbReference>
<dbReference type="PANTHER" id="PTHR39179:SF1">
    <property type="entry name" value="SPORE COAT PROTEIN I"/>
    <property type="match status" value="1"/>
</dbReference>
<dbReference type="InterPro" id="IPR047175">
    <property type="entry name" value="CotS-like"/>
</dbReference>
<keyword evidence="2" id="KW-1185">Reference proteome</keyword>
<keyword evidence="1" id="KW-0946">Virion</keyword>
<sequence>MGGRKMENPNVSYIYKLSEKEEKTVFRVLENYNFDVINIAKVRNVYRVETSCGNVCLKRIKHGRHKIINGNILAEGFINEGFGNIAKYYKTKNNETYVRYKGSVFYITEWIDGEECNLDSIEEAKNCVKLLAQYHMTCNNIEMKKLKIKNKLRDWPRIFKENLHDLEKFERIINRKKLKCEFDMVYLNYIESVYNRGIIALRLLNTSNFYKLCKQARKDKTVCHAGFYHEDIIKRGQGYYIIDLDNIIVDLRVNDLGKFIRQLMFKKTHKWDFQKAKLIIEEYCSIVQLNRNELETMLALIIFPHKFCKLGKKRYIKHKVWEETKYTYKLNRLVRYNTNQDRFLDDYLAYINNKQ</sequence>
<dbReference type="PANTHER" id="PTHR39179">
    <property type="entry name" value="SPORE COAT PROTEIN I"/>
    <property type="match status" value="1"/>
</dbReference>
<dbReference type="GO" id="GO:0042601">
    <property type="term" value="C:endospore-forming forespore"/>
    <property type="evidence" value="ECO:0007669"/>
    <property type="project" value="TreeGrafter"/>
</dbReference>
<protein>
    <submittedName>
        <fullName evidence="1">CotS family spore coat protein</fullName>
    </submittedName>
</protein>